<protein>
    <submittedName>
        <fullName evidence="2">Uncharacterized protein</fullName>
    </submittedName>
</protein>
<accession>A0A9P7VC77</accession>
<reference evidence="2" key="1">
    <citation type="submission" date="2021-03" db="EMBL/GenBank/DDBJ databases">
        <authorList>
            <person name="Palmer J.M."/>
        </authorList>
    </citation>
    <scope>NUCLEOTIDE SEQUENCE</scope>
    <source>
        <strain evidence="2">ARV_011</strain>
    </source>
</reference>
<organism evidence="2 3">
    <name type="scientific">Scheffersomyces spartinae</name>
    <dbReference type="NCBI Taxonomy" id="45513"/>
    <lineage>
        <taxon>Eukaryota</taxon>
        <taxon>Fungi</taxon>
        <taxon>Dikarya</taxon>
        <taxon>Ascomycota</taxon>
        <taxon>Saccharomycotina</taxon>
        <taxon>Pichiomycetes</taxon>
        <taxon>Debaryomycetaceae</taxon>
        <taxon>Scheffersomyces</taxon>
    </lineage>
</organism>
<dbReference type="EMBL" id="JAHMUF010000006">
    <property type="protein sequence ID" value="KAG7194649.1"/>
    <property type="molecule type" value="Genomic_DNA"/>
</dbReference>
<dbReference type="OrthoDB" id="2332379at2759"/>
<evidence type="ECO:0000313" key="3">
    <source>
        <dbReference type="Proteomes" id="UP000790833"/>
    </source>
</evidence>
<dbReference type="InterPro" id="IPR016340">
    <property type="entry name" value="Ribosomal_mL60"/>
</dbReference>
<proteinExistence type="predicted"/>
<gene>
    <name evidence="2" type="ORF">KQ657_004325</name>
</gene>
<name>A0A9P7VC77_9ASCO</name>
<dbReference type="PANTHER" id="PTHR28271:SF1">
    <property type="entry name" value="LARGE RIBOSOMAL SUBUNIT PROTEIN ML60"/>
    <property type="match status" value="1"/>
</dbReference>
<dbReference type="Pfam" id="PF09784">
    <property type="entry name" value="L31"/>
    <property type="match status" value="1"/>
</dbReference>
<comment type="caution">
    <text evidence="2">The sequence shown here is derived from an EMBL/GenBank/DDBJ whole genome shotgun (WGS) entry which is preliminary data.</text>
</comment>
<dbReference type="GO" id="GO:0003735">
    <property type="term" value="F:structural constituent of ribosome"/>
    <property type="evidence" value="ECO:0007669"/>
    <property type="project" value="TreeGrafter"/>
</dbReference>
<keyword evidence="3" id="KW-1185">Reference proteome</keyword>
<dbReference type="GO" id="GO:0005762">
    <property type="term" value="C:mitochondrial large ribosomal subunit"/>
    <property type="evidence" value="ECO:0007669"/>
    <property type="project" value="TreeGrafter"/>
</dbReference>
<feature type="region of interest" description="Disordered" evidence="1">
    <location>
        <begin position="102"/>
        <end position="146"/>
    </location>
</feature>
<evidence type="ECO:0000256" key="1">
    <source>
        <dbReference type="SAM" id="MobiDB-lite"/>
    </source>
</evidence>
<sequence length="146" mass="16803">MQTLADITKANEIGQQIPISNMFGAFKSTMIKSGGYLWKFAPKLSQPQKYRLRKRMQLVDANVDAIHNGLLLHQLEKGILPGVNASESLTGYKKLDNAKYNMPKESSMAPEDKYSTFNPNSKNYRRSLHREPKWTKRSFRENPTHF</sequence>
<dbReference type="RefSeq" id="XP_043050196.1">
    <property type="nucleotide sequence ID" value="XM_043194999.1"/>
</dbReference>
<dbReference type="AlphaFoldDB" id="A0A9P7VC77"/>
<feature type="compositionally biased region" description="Basic and acidic residues" evidence="1">
    <location>
        <begin position="129"/>
        <end position="146"/>
    </location>
</feature>
<dbReference type="GeneID" id="66117699"/>
<dbReference type="Proteomes" id="UP000790833">
    <property type="component" value="Unassembled WGS sequence"/>
</dbReference>
<evidence type="ECO:0000313" key="2">
    <source>
        <dbReference type="EMBL" id="KAG7194649.1"/>
    </source>
</evidence>
<dbReference type="PANTHER" id="PTHR28271">
    <property type="entry name" value="54S RIBOSOMAL PROTEIN L31, MITOCHONDRIAL"/>
    <property type="match status" value="1"/>
</dbReference>